<keyword evidence="5" id="KW-1185">Reference proteome</keyword>
<dbReference type="OrthoDB" id="246387at2"/>
<evidence type="ECO:0000313" key="5">
    <source>
        <dbReference type="Proteomes" id="UP000319143"/>
    </source>
</evidence>
<feature type="domain" description="Attractin/MKLN-like beta-propeller" evidence="3">
    <location>
        <begin position="112"/>
        <end position="331"/>
    </location>
</feature>
<sequence length="422" mass="46298">MFTQTTQNQSSDESLSSCHDDVPERRLARCGRAALHQLSAKWRLIQHDSSDQRERANATPSGSSLRCGRAALRFSRPLVSVVCLFVFGFTVSTWDRRTLANDDAVVDANSAVSTGRWQTLETKGKPTARHETTFVNHDGKFYLIGGRESRQIDRFDPDSSVWDTMSVTTPLIHHFQSVVWNNKIYIVGAMTGKYPKEPPMENVQIYDPISDAWTIGDPIPEDRRRGGAGTAIYNGKIYMACGITLGHTSGTNNWFDEYDPATGQWKRLPDAPHIRDHFHAVVVGDKFYCIGGRNTSLHTPQFGAFFGATETAVDVYDFQSGTWSTLEDAPLPIGTAAGGVVAIAGKIIYFGGETAETAVANSWMLDPETASWTRLANMQQGRHGSQAVVHNGRIYIACGSPKRGGGTLSGVEVFSPSSESKK</sequence>
<comment type="caution">
    <text evidence="4">The sequence shown here is derived from an EMBL/GenBank/DDBJ whole genome shotgun (WGS) entry which is preliminary data.</text>
</comment>
<evidence type="ECO:0000313" key="4">
    <source>
        <dbReference type="EMBL" id="TWU35128.1"/>
    </source>
</evidence>
<dbReference type="EMBL" id="SJPV01000007">
    <property type="protein sequence ID" value="TWU35128.1"/>
    <property type="molecule type" value="Genomic_DNA"/>
</dbReference>
<dbReference type="Pfam" id="PF01344">
    <property type="entry name" value="Kelch_1"/>
    <property type="match status" value="1"/>
</dbReference>
<dbReference type="InterPro" id="IPR056737">
    <property type="entry name" value="Beta-prop_ATRN-MKLN-like"/>
</dbReference>
<dbReference type="PANTHER" id="PTHR24412:SF489">
    <property type="entry name" value="RING FINGER DOMAIN AND KELCH REPEAT-CONTAINING PROTEIN DDB_G0271372"/>
    <property type="match status" value="1"/>
</dbReference>
<dbReference type="GO" id="GO:0016853">
    <property type="term" value="F:isomerase activity"/>
    <property type="evidence" value="ECO:0007669"/>
    <property type="project" value="UniProtKB-KW"/>
</dbReference>
<keyword evidence="2" id="KW-0677">Repeat</keyword>
<dbReference type="InterPro" id="IPR006652">
    <property type="entry name" value="Kelch_1"/>
</dbReference>
<evidence type="ECO:0000259" key="3">
    <source>
        <dbReference type="Pfam" id="PF24981"/>
    </source>
</evidence>
<dbReference type="PANTHER" id="PTHR24412">
    <property type="entry name" value="KELCH PROTEIN"/>
    <property type="match status" value="1"/>
</dbReference>
<dbReference type="Gene3D" id="2.120.10.80">
    <property type="entry name" value="Kelch-type beta propeller"/>
    <property type="match status" value="2"/>
</dbReference>
<organism evidence="4 5">
    <name type="scientific">Novipirellula artificiosorum</name>
    <dbReference type="NCBI Taxonomy" id="2528016"/>
    <lineage>
        <taxon>Bacteria</taxon>
        <taxon>Pseudomonadati</taxon>
        <taxon>Planctomycetota</taxon>
        <taxon>Planctomycetia</taxon>
        <taxon>Pirellulales</taxon>
        <taxon>Pirellulaceae</taxon>
        <taxon>Novipirellula</taxon>
    </lineage>
</organism>
<name>A0A5C6DEM7_9BACT</name>
<evidence type="ECO:0000256" key="2">
    <source>
        <dbReference type="ARBA" id="ARBA00022737"/>
    </source>
</evidence>
<dbReference type="InterPro" id="IPR015915">
    <property type="entry name" value="Kelch-typ_b-propeller"/>
</dbReference>
<dbReference type="EC" id="5.1.3.24" evidence="4"/>
<dbReference type="AlphaFoldDB" id="A0A5C6DEM7"/>
<dbReference type="Pfam" id="PF24981">
    <property type="entry name" value="Beta-prop_ATRN-LZTR1"/>
    <property type="match status" value="1"/>
</dbReference>
<accession>A0A5C6DEM7</accession>
<dbReference type="SUPFAM" id="SSF117281">
    <property type="entry name" value="Kelch motif"/>
    <property type="match status" value="1"/>
</dbReference>
<proteinExistence type="predicted"/>
<dbReference type="Proteomes" id="UP000319143">
    <property type="component" value="Unassembled WGS sequence"/>
</dbReference>
<evidence type="ECO:0000256" key="1">
    <source>
        <dbReference type="ARBA" id="ARBA00022441"/>
    </source>
</evidence>
<reference evidence="4 5" key="1">
    <citation type="submission" date="2019-02" db="EMBL/GenBank/DDBJ databases">
        <title>Deep-cultivation of Planctomycetes and their phenomic and genomic characterization uncovers novel biology.</title>
        <authorList>
            <person name="Wiegand S."/>
            <person name="Jogler M."/>
            <person name="Boedeker C."/>
            <person name="Pinto D."/>
            <person name="Vollmers J."/>
            <person name="Rivas-Marin E."/>
            <person name="Kohn T."/>
            <person name="Peeters S.H."/>
            <person name="Heuer A."/>
            <person name="Rast P."/>
            <person name="Oberbeckmann S."/>
            <person name="Bunk B."/>
            <person name="Jeske O."/>
            <person name="Meyerdierks A."/>
            <person name="Storesund J.E."/>
            <person name="Kallscheuer N."/>
            <person name="Luecker S."/>
            <person name="Lage O.M."/>
            <person name="Pohl T."/>
            <person name="Merkel B.J."/>
            <person name="Hornburger P."/>
            <person name="Mueller R.-W."/>
            <person name="Bruemmer F."/>
            <person name="Labrenz M."/>
            <person name="Spormann A.M."/>
            <person name="Op Den Camp H."/>
            <person name="Overmann J."/>
            <person name="Amann R."/>
            <person name="Jetten M.S.M."/>
            <person name="Mascher T."/>
            <person name="Medema M.H."/>
            <person name="Devos D.P."/>
            <person name="Kaster A.-K."/>
            <person name="Ovreas L."/>
            <person name="Rohde M."/>
            <person name="Galperin M.Y."/>
            <person name="Jogler C."/>
        </authorList>
    </citation>
    <scope>NUCLEOTIDE SEQUENCE [LARGE SCALE GENOMIC DNA]</scope>
    <source>
        <strain evidence="4 5">Poly41</strain>
    </source>
</reference>
<gene>
    <name evidence="4" type="primary">nanM_2</name>
    <name evidence="4" type="ORF">Poly41_42720</name>
</gene>
<protein>
    <submittedName>
        <fullName evidence="4">N-acetylneuraminate epimerase</fullName>
        <ecNumber evidence="4">5.1.3.24</ecNumber>
    </submittedName>
</protein>
<keyword evidence="1" id="KW-0880">Kelch repeat</keyword>
<keyword evidence="4" id="KW-0413">Isomerase</keyword>
<dbReference type="SMART" id="SM00612">
    <property type="entry name" value="Kelch"/>
    <property type="match status" value="3"/>
</dbReference>